<dbReference type="Proteomes" id="UP000216189">
    <property type="component" value="Unassembled WGS sequence"/>
</dbReference>
<reference evidence="1 2" key="1">
    <citation type="submission" date="2017-08" db="EMBL/GenBank/DDBJ databases">
        <title>Comparative genomics of non-oral Prevotella species.</title>
        <authorList>
            <person name="Accetto T."/>
            <person name="Nograsek B."/>
            <person name="Avgustin G."/>
        </authorList>
    </citation>
    <scope>NUCLEOTIDE SEQUENCE [LARGE SCALE GENOMIC DNA]</scope>
    <source>
        <strain evidence="1 2">TC1-1</strain>
    </source>
</reference>
<accession>A0ABX4EHJ7</accession>
<protein>
    <recommendedName>
        <fullName evidence="3">Thiocillin family RiPP</fullName>
    </recommendedName>
</protein>
<proteinExistence type="predicted"/>
<evidence type="ECO:0000313" key="1">
    <source>
        <dbReference type="EMBL" id="OYP55489.1"/>
    </source>
</evidence>
<comment type="caution">
    <text evidence="1">The sequence shown here is derived from an EMBL/GenBank/DDBJ whole genome shotgun (WGS) entry which is preliminary data.</text>
</comment>
<dbReference type="EMBL" id="NPJF01000028">
    <property type="protein sequence ID" value="OYP55489.1"/>
    <property type="molecule type" value="Genomic_DNA"/>
</dbReference>
<gene>
    <name evidence="1" type="ORF">CIK91_06430</name>
</gene>
<sequence>MNEIYVENMEVATSSEPLEVMDLEAAPVTTMEDQSVAYACAGTLGTLGTFSGCIGTLGTYGCAG</sequence>
<evidence type="ECO:0000313" key="2">
    <source>
        <dbReference type="Proteomes" id="UP000216189"/>
    </source>
</evidence>
<name>A0ABX4EHJ7_SEGBR</name>
<organism evidence="1 2">
    <name type="scientific">Segatella bryantii</name>
    <name type="common">Prevotella bryantii</name>
    <dbReference type="NCBI Taxonomy" id="77095"/>
    <lineage>
        <taxon>Bacteria</taxon>
        <taxon>Pseudomonadati</taxon>
        <taxon>Bacteroidota</taxon>
        <taxon>Bacteroidia</taxon>
        <taxon>Bacteroidales</taxon>
        <taxon>Prevotellaceae</taxon>
        <taxon>Segatella</taxon>
    </lineage>
</organism>
<evidence type="ECO:0008006" key="3">
    <source>
        <dbReference type="Google" id="ProtNLM"/>
    </source>
</evidence>
<keyword evidence="2" id="KW-1185">Reference proteome</keyword>